<organism evidence="2 3">
    <name type="scientific">Candidatus Pullichristensenella stercorigallinarum</name>
    <dbReference type="NCBI Taxonomy" id="2840909"/>
    <lineage>
        <taxon>Bacteria</taxon>
        <taxon>Bacillati</taxon>
        <taxon>Bacillota</taxon>
        <taxon>Clostridia</taxon>
        <taxon>Candidatus Pullichristensenella</taxon>
    </lineage>
</organism>
<dbReference type="AlphaFoldDB" id="A0A9D0ZLQ6"/>
<dbReference type="InterPro" id="IPR013422">
    <property type="entry name" value="CRISPR-assoc_prot_Cas5_N"/>
</dbReference>
<dbReference type="EMBL" id="DVFZ01000065">
    <property type="protein sequence ID" value="HIQ82738.1"/>
    <property type="molecule type" value="Genomic_DNA"/>
</dbReference>
<dbReference type="GO" id="GO:0003723">
    <property type="term" value="F:RNA binding"/>
    <property type="evidence" value="ECO:0007669"/>
    <property type="project" value="InterPro"/>
</dbReference>
<dbReference type="CDD" id="cd09756">
    <property type="entry name" value="Cas5_I-E"/>
    <property type="match status" value="1"/>
</dbReference>
<reference evidence="2" key="1">
    <citation type="submission" date="2020-10" db="EMBL/GenBank/DDBJ databases">
        <authorList>
            <person name="Gilroy R."/>
        </authorList>
    </citation>
    <scope>NUCLEOTIDE SEQUENCE</scope>
    <source>
        <strain evidence="2">ChiSjej6B24-2974</strain>
    </source>
</reference>
<dbReference type="Proteomes" id="UP000824260">
    <property type="component" value="Unassembled WGS sequence"/>
</dbReference>
<name>A0A9D0ZLQ6_9FIRM</name>
<dbReference type="GO" id="GO:0043571">
    <property type="term" value="P:maintenance of CRISPR repeat elements"/>
    <property type="evidence" value="ECO:0007669"/>
    <property type="project" value="InterPro"/>
</dbReference>
<evidence type="ECO:0000256" key="1">
    <source>
        <dbReference type="ARBA" id="ARBA00023118"/>
    </source>
</evidence>
<dbReference type="InterPro" id="IPR010147">
    <property type="entry name" value="CRISPR-assoc_prot_CasD"/>
</dbReference>
<sequence>MKLLILRLEGALQSWGERSHWDHRDTANFPTKSGVVGLLGCALGLERGDVRLAGLANALALAVRADRYGSILVDYYTIQSMDGNIKAAGGDDRGSDTINGRKEYLEDACFTAFLSGPEDVLRACAGALRHPVWTPCLGRRSCPPARPLLPHLTDE</sequence>
<keyword evidence="1" id="KW-0051">Antiviral defense</keyword>
<comment type="caution">
    <text evidence="2">The sequence shown here is derived from an EMBL/GenBank/DDBJ whole genome shotgun (WGS) entry which is preliminary data.</text>
</comment>
<dbReference type="InterPro" id="IPR021124">
    <property type="entry name" value="CRISPR-assoc_prot_Cas5"/>
</dbReference>
<dbReference type="Pfam" id="PF09704">
    <property type="entry name" value="Cas_Cas5d"/>
    <property type="match status" value="1"/>
</dbReference>
<protein>
    <submittedName>
        <fullName evidence="2">Type I-E CRISPR-associated protein Cas5/CasD</fullName>
    </submittedName>
</protein>
<reference evidence="2" key="2">
    <citation type="journal article" date="2021" name="PeerJ">
        <title>Extensive microbial diversity within the chicken gut microbiome revealed by metagenomics and culture.</title>
        <authorList>
            <person name="Gilroy R."/>
            <person name="Ravi A."/>
            <person name="Getino M."/>
            <person name="Pursley I."/>
            <person name="Horton D.L."/>
            <person name="Alikhan N.F."/>
            <person name="Baker D."/>
            <person name="Gharbi K."/>
            <person name="Hall N."/>
            <person name="Watson M."/>
            <person name="Adriaenssens E.M."/>
            <person name="Foster-Nyarko E."/>
            <person name="Jarju S."/>
            <person name="Secka A."/>
            <person name="Antonio M."/>
            <person name="Oren A."/>
            <person name="Chaudhuri R.R."/>
            <person name="La Ragione R."/>
            <person name="Hildebrand F."/>
            <person name="Pallen M.J."/>
        </authorList>
    </citation>
    <scope>NUCLEOTIDE SEQUENCE</scope>
    <source>
        <strain evidence="2">ChiSjej6B24-2974</strain>
    </source>
</reference>
<evidence type="ECO:0000313" key="3">
    <source>
        <dbReference type="Proteomes" id="UP000824260"/>
    </source>
</evidence>
<accession>A0A9D0ZLQ6</accession>
<evidence type="ECO:0000313" key="2">
    <source>
        <dbReference type="EMBL" id="HIQ82738.1"/>
    </source>
</evidence>
<gene>
    <name evidence="2" type="primary">cas5e</name>
    <name evidence="2" type="ORF">IAA52_06505</name>
</gene>
<dbReference type="NCBIfam" id="TIGR01868">
    <property type="entry name" value="casD_Cas5e"/>
    <property type="match status" value="1"/>
</dbReference>
<feature type="non-terminal residue" evidence="2">
    <location>
        <position position="155"/>
    </location>
</feature>
<dbReference type="Gene3D" id="3.30.70.2660">
    <property type="match status" value="1"/>
</dbReference>
<dbReference type="NCBIfam" id="TIGR02593">
    <property type="entry name" value="CRISPR_cas5"/>
    <property type="match status" value="1"/>
</dbReference>
<dbReference type="GO" id="GO:0051607">
    <property type="term" value="P:defense response to virus"/>
    <property type="evidence" value="ECO:0007669"/>
    <property type="project" value="UniProtKB-KW"/>
</dbReference>
<proteinExistence type="predicted"/>